<evidence type="ECO:0000313" key="2">
    <source>
        <dbReference type="Proteomes" id="UP000789920"/>
    </source>
</evidence>
<dbReference type="EMBL" id="CAJVQC010041826">
    <property type="protein sequence ID" value="CAG8773871.1"/>
    <property type="molecule type" value="Genomic_DNA"/>
</dbReference>
<dbReference type="Proteomes" id="UP000789920">
    <property type="component" value="Unassembled WGS sequence"/>
</dbReference>
<feature type="non-terminal residue" evidence="1">
    <location>
        <position position="1"/>
    </location>
</feature>
<evidence type="ECO:0000313" key="1">
    <source>
        <dbReference type="EMBL" id="CAG8773871.1"/>
    </source>
</evidence>
<keyword evidence="2" id="KW-1185">Reference proteome</keyword>
<reference evidence="1" key="1">
    <citation type="submission" date="2021-06" db="EMBL/GenBank/DDBJ databases">
        <authorList>
            <person name="Kallberg Y."/>
            <person name="Tangrot J."/>
            <person name="Rosling A."/>
        </authorList>
    </citation>
    <scope>NUCLEOTIDE SEQUENCE</scope>
    <source>
        <strain evidence="1">MA461A</strain>
    </source>
</reference>
<accession>A0ACA9R2J7</accession>
<proteinExistence type="predicted"/>
<organism evidence="1 2">
    <name type="scientific">Racocetra persica</name>
    <dbReference type="NCBI Taxonomy" id="160502"/>
    <lineage>
        <taxon>Eukaryota</taxon>
        <taxon>Fungi</taxon>
        <taxon>Fungi incertae sedis</taxon>
        <taxon>Mucoromycota</taxon>
        <taxon>Glomeromycotina</taxon>
        <taxon>Glomeromycetes</taxon>
        <taxon>Diversisporales</taxon>
        <taxon>Gigasporaceae</taxon>
        <taxon>Racocetra</taxon>
    </lineage>
</organism>
<sequence>LIALVRYQLFRQSNIVDISTSSKAKQRCYHFLKLTSGSFANIIMDLDPKLRDLVCIFYLCLRGMDTIEDDMTLPIEQKAPLLRSFYKKISERGWTYTEI</sequence>
<comment type="caution">
    <text evidence="1">The sequence shown here is derived from an EMBL/GenBank/DDBJ whole genome shotgun (WGS) entry which is preliminary data.</text>
</comment>
<name>A0ACA9R2J7_9GLOM</name>
<gene>
    <name evidence="1" type="ORF">RPERSI_LOCUS16741</name>
</gene>
<protein>
    <submittedName>
        <fullName evidence="1">12748_t:CDS:1</fullName>
    </submittedName>
</protein>